<accession>A0A842AFR6</accession>
<protein>
    <submittedName>
        <fullName evidence="1">Uncharacterized protein</fullName>
    </submittedName>
</protein>
<comment type="caution">
    <text evidence="1">The sequence shown here is derived from an EMBL/GenBank/DDBJ whole genome shotgun (WGS) entry which is preliminary data.</text>
</comment>
<evidence type="ECO:0000313" key="1">
    <source>
        <dbReference type="EMBL" id="MBC1615402.1"/>
    </source>
</evidence>
<organism evidence="1 2">
    <name type="scientific">Listeria booriae</name>
    <dbReference type="NCBI Taxonomy" id="1552123"/>
    <lineage>
        <taxon>Bacteria</taxon>
        <taxon>Bacillati</taxon>
        <taxon>Bacillota</taxon>
        <taxon>Bacilli</taxon>
        <taxon>Bacillales</taxon>
        <taxon>Listeriaceae</taxon>
        <taxon>Listeria</taxon>
    </lineage>
</organism>
<evidence type="ECO:0000313" key="2">
    <source>
        <dbReference type="Proteomes" id="UP000574104"/>
    </source>
</evidence>
<reference evidence="1 2" key="1">
    <citation type="submission" date="2020-03" db="EMBL/GenBank/DDBJ databases">
        <title>Soil Listeria distribution.</title>
        <authorList>
            <person name="Liao J."/>
            <person name="Wiedmann M."/>
        </authorList>
    </citation>
    <scope>NUCLEOTIDE SEQUENCE [LARGE SCALE GENOMIC DNA]</scope>
    <source>
        <strain evidence="1 2">FSL L7-1299</strain>
    </source>
</reference>
<dbReference type="RefSeq" id="WP_185434292.1">
    <property type="nucleotide sequence ID" value="NZ_JAARSH010000002.1"/>
</dbReference>
<sequence length="63" mass="7440">MKKQAYRYGIHTITIREFDPSLPKQEPIFVRIRCKHYFSYKGLGAAGIRKLYICYKCGQVKLI</sequence>
<dbReference type="EMBL" id="JAARSH010000002">
    <property type="protein sequence ID" value="MBC1615402.1"/>
    <property type="molecule type" value="Genomic_DNA"/>
</dbReference>
<proteinExistence type="predicted"/>
<gene>
    <name evidence="1" type="ORF">HB904_04335</name>
</gene>
<name>A0A842AFR6_9LIST</name>
<dbReference type="AlphaFoldDB" id="A0A842AFR6"/>
<dbReference type="Proteomes" id="UP000574104">
    <property type="component" value="Unassembled WGS sequence"/>
</dbReference>